<sequence length="184" mass="20780">MHEAENPIGGCNSRVSASSPLQLNGTVPDSELTPSRVLPSYPSMVDPNKGNIPITRGTLECTWGFQLNSSPKGKNRRVDVTDGETKEFAEYIQQSNLQEFSYEGAFFTETNKTIWSKIDRVVHNGLWYEAFAYTHVHIMAQGLSDHTPVILSFPPLPKPKSTFIFYDMWTKDQGFKDIIKHRLA</sequence>
<proteinExistence type="predicted"/>
<evidence type="ECO:0000313" key="2">
    <source>
        <dbReference type="EMBL" id="KAJ8419759.1"/>
    </source>
</evidence>
<comment type="caution">
    <text evidence="2">The sequence shown here is derived from an EMBL/GenBank/DDBJ whole genome shotgun (WGS) entry which is preliminary data.</text>
</comment>
<dbReference type="PANTHER" id="PTHR33710:SF64">
    <property type="entry name" value="ENDONUCLEASE_EXONUCLEASE_PHOSPHATASE DOMAIN-CONTAINING PROTEIN"/>
    <property type="match status" value="1"/>
</dbReference>
<dbReference type="AlphaFoldDB" id="A0A9Q1GHY1"/>
<dbReference type="Gene3D" id="3.60.10.10">
    <property type="entry name" value="Endonuclease/exonuclease/phosphatase"/>
    <property type="match status" value="1"/>
</dbReference>
<evidence type="ECO:0000313" key="3">
    <source>
        <dbReference type="Proteomes" id="UP001153076"/>
    </source>
</evidence>
<dbReference type="Proteomes" id="UP001153076">
    <property type="component" value="Unassembled WGS sequence"/>
</dbReference>
<protein>
    <submittedName>
        <fullName evidence="2">Uncharacterized protein</fullName>
    </submittedName>
</protein>
<dbReference type="EMBL" id="JAKOGI010004475">
    <property type="protein sequence ID" value="KAJ8419759.1"/>
    <property type="molecule type" value="Genomic_DNA"/>
</dbReference>
<organism evidence="2 3">
    <name type="scientific">Carnegiea gigantea</name>
    <dbReference type="NCBI Taxonomy" id="171969"/>
    <lineage>
        <taxon>Eukaryota</taxon>
        <taxon>Viridiplantae</taxon>
        <taxon>Streptophyta</taxon>
        <taxon>Embryophyta</taxon>
        <taxon>Tracheophyta</taxon>
        <taxon>Spermatophyta</taxon>
        <taxon>Magnoliopsida</taxon>
        <taxon>eudicotyledons</taxon>
        <taxon>Gunneridae</taxon>
        <taxon>Pentapetalae</taxon>
        <taxon>Caryophyllales</taxon>
        <taxon>Cactineae</taxon>
        <taxon>Cactaceae</taxon>
        <taxon>Cactoideae</taxon>
        <taxon>Echinocereeae</taxon>
        <taxon>Carnegiea</taxon>
    </lineage>
</organism>
<dbReference type="OrthoDB" id="1748181at2759"/>
<evidence type="ECO:0000256" key="1">
    <source>
        <dbReference type="SAM" id="MobiDB-lite"/>
    </source>
</evidence>
<feature type="region of interest" description="Disordered" evidence="1">
    <location>
        <begin position="1"/>
        <end position="44"/>
    </location>
</feature>
<gene>
    <name evidence="2" type="ORF">Cgig2_017670</name>
</gene>
<dbReference type="InterPro" id="IPR036691">
    <property type="entry name" value="Endo/exonu/phosph_ase_sf"/>
</dbReference>
<name>A0A9Q1GHY1_9CARY</name>
<dbReference type="SUPFAM" id="SSF56219">
    <property type="entry name" value="DNase I-like"/>
    <property type="match status" value="1"/>
</dbReference>
<feature type="compositionally biased region" description="Polar residues" evidence="1">
    <location>
        <begin position="13"/>
        <end position="27"/>
    </location>
</feature>
<keyword evidence="3" id="KW-1185">Reference proteome</keyword>
<accession>A0A9Q1GHY1</accession>
<dbReference type="PANTHER" id="PTHR33710">
    <property type="entry name" value="BNAC02G09200D PROTEIN"/>
    <property type="match status" value="1"/>
</dbReference>
<reference evidence="2" key="1">
    <citation type="submission" date="2022-04" db="EMBL/GenBank/DDBJ databases">
        <title>Carnegiea gigantea Genome sequencing and assembly v2.</title>
        <authorList>
            <person name="Copetti D."/>
            <person name="Sanderson M.J."/>
            <person name="Burquez A."/>
            <person name="Wojciechowski M.F."/>
        </authorList>
    </citation>
    <scope>NUCLEOTIDE SEQUENCE</scope>
    <source>
        <strain evidence="2">SGP5-SGP5p</strain>
        <tissue evidence="2">Aerial part</tissue>
    </source>
</reference>